<dbReference type="Gene3D" id="3.30.70.360">
    <property type="match status" value="1"/>
</dbReference>
<proteinExistence type="predicted"/>
<keyword evidence="2" id="KW-1185">Reference proteome</keyword>
<dbReference type="InterPro" id="IPR017439">
    <property type="entry name" value="Amidohydrolase"/>
</dbReference>
<evidence type="ECO:0000313" key="2">
    <source>
        <dbReference type="Proteomes" id="UP001165962"/>
    </source>
</evidence>
<dbReference type="EMBL" id="JAAOIW010000006">
    <property type="protein sequence ID" value="NHN31727.1"/>
    <property type="molecule type" value="Genomic_DNA"/>
</dbReference>
<dbReference type="SUPFAM" id="SSF53187">
    <property type="entry name" value="Zn-dependent exopeptidases"/>
    <property type="match status" value="1"/>
</dbReference>
<dbReference type="InterPro" id="IPR017145">
    <property type="entry name" value="Aminobenzoyl-glu_utiliz_pB"/>
</dbReference>
<gene>
    <name evidence="1" type="ORF">G9U52_17985</name>
</gene>
<dbReference type="InterPro" id="IPR002933">
    <property type="entry name" value="Peptidase_M20"/>
</dbReference>
<dbReference type="RefSeq" id="WP_166152021.1">
    <property type="nucleotide sequence ID" value="NZ_JAAOIW010000006.1"/>
</dbReference>
<dbReference type="Pfam" id="PF01546">
    <property type="entry name" value="Peptidase_M20"/>
    <property type="match status" value="1"/>
</dbReference>
<dbReference type="PIRSF" id="PIRSF037227">
    <property type="entry name" value="Aminobenzoyl-glu_utiliz_pB"/>
    <property type="match status" value="1"/>
</dbReference>
<comment type="caution">
    <text evidence="1">The sequence shown here is derived from an EMBL/GenBank/DDBJ whole genome shotgun (WGS) entry which is preliminary data.</text>
</comment>
<dbReference type="PANTHER" id="PTHR30575">
    <property type="entry name" value="PEPTIDASE M20"/>
    <property type="match status" value="1"/>
</dbReference>
<name>A0ABX0J6G1_9BACL</name>
<dbReference type="NCBIfam" id="TIGR01891">
    <property type="entry name" value="amidohydrolases"/>
    <property type="match status" value="1"/>
</dbReference>
<dbReference type="InterPro" id="IPR036264">
    <property type="entry name" value="Bact_exopeptidase_dim_dom"/>
</dbReference>
<dbReference type="CDD" id="cd05673">
    <property type="entry name" value="M20_Acy1L2_AbgB"/>
    <property type="match status" value="1"/>
</dbReference>
<reference evidence="1" key="1">
    <citation type="submission" date="2020-03" db="EMBL/GenBank/DDBJ databases">
        <title>Draft sequencing of Paenibacilllus sp. S3N08.</title>
        <authorList>
            <person name="Kim D.-U."/>
        </authorList>
    </citation>
    <scope>NUCLEOTIDE SEQUENCE</scope>
    <source>
        <strain evidence="1">S3N08</strain>
    </source>
</reference>
<protein>
    <submittedName>
        <fullName evidence="1">Amidohydrolase</fullName>
    </submittedName>
</protein>
<sequence>MNLQTFITEQIEQKRDKFIQLSDTIWENPELYFEEHKSSEYLCKALEEEGFQVERGVAEIETAFVGSYGTGKPIVAILGEFDALTGLSQQKGLAHNQPIVAGGYGHGCGHNLLGVGAFAAAVAVKEYMKQTGMQGTVRYYGCPAEESGSGKAYMVRAGLFEDVDFALSWHPSTTAYVMNVSSQANYSVRFNFYGRSAHAAIAPHLGRSALDAVELMNVGVNFLREHMISEARVHYAITNTGGGLPNVVPAHSEVVYLIRAPKKQQVMELYERVHDIAKGAALMTGTTMEVVFEGAALNLVPNTTLAEIMHRNLVAVGVPSYDELDQQFAQMIRGTFSSEELNAAFAGLDEETAMALKDKAIADIIPPFSNKQASMLSSTDVGDVSWSVPTMQCRTTCWALGTPIHTWQVVSQGAMPIAHKGMLEAGKVIACTAIEAMENPDILAKAKAELEKRLQGEAYASLIPTHIRQPRTTTTA</sequence>
<dbReference type="InterPro" id="IPR052030">
    <property type="entry name" value="Peptidase_M20/M20A_hydrolases"/>
</dbReference>
<dbReference type="Gene3D" id="3.40.630.10">
    <property type="entry name" value="Zn peptidases"/>
    <property type="match status" value="1"/>
</dbReference>
<accession>A0ABX0J6G1</accession>
<evidence type="ECO:0000313" key="1">
    <source>
        <dbReference type="EMBL" id="NHN31727.1"/>
    </source>
</evidence>
<dbReference type="Proteomes" id="UP001165962">
    <property type="component" value="Unassembled WGS sequence"/>
</dbReference>
<organism evidence="1 2">
    <name type="scientific">Paenibacillus agricola</name>
    <dbReference type="NCBI Taxonomy" id="2716264"/>
    <lineage>
        <taxon>Bacteria</taxon>
        <taxon>Bacillati</taxon>
        <taxon>Bacillota</taxon>
        <taxon>Bacilli</taxon>
        <taxon>Bacillales</taxon>
        <taxon>Paenibacillaceae</taxon>
        <taxon>Paenibacillus</taxon>
    </lineage>
</organism>
<dbReference type="SUPFAM" id="SSF55031">
    <property type="entry name" value="Bacterial exopeptidase dimerisation domain"/>
    <property type="match status" value="1"/>
</dbReference>
<dbReference type="PANTHER" id="PTHR30575:SF0">
    <property type="entry name" value="XAA-ARG DIPEPTIDASE"/>
    <property type="match status" value="1"/>
</dbReference>